<accession>A0A0W0R5K6</accession>
<dbReference type="Proteomes" id="UP000281170">
    <property type="component" value="Plasmid 9"/>
</dbReference>
<gene>
    <name evidence="1" type="ORF">Lade_0972</name>
    <name evidence="2" type="ORF">NCTC12735_00530</name>
</gene>
<organism evidence="1 3">
    <name type="scientific">Legionella adelaidensis</name>
    <dbReference type="NCBI Taxonomy" id="45056"/>
    <lineage>
        <taxon>Bacteria</taxon>
        <taxon>Pseudomonadati</taxon>
        <taxon>Pseudomonadota</taxon>
        <taxon>Gammaproteobacteria</taxon>
        <taxon>Legionellales</taxon>
        <taxon>Legionellaceae</taxon>
        <taxon>Legionella</taxon>
    </lineage>
</organism>
<reference evidence="2 4" key="2">
    <citation type="submission" date="2018-12" db="EMBL/GenBank/DDBJ databases">
        <authorList>
            <consortium name="Pathogen Informatics"/>
        </authorList>
    </citation>
    <scope>NUCLEOTIDE SEQUENCE [LARGE SCALE GENOMIC DNA]</scope>
    <source>
        <strain evidence="2 4">NCTC12735</strain>
        <plasmid evidence="4">9</plasmid>
    </source>
</reference>
<dbReference type="Proteomes" id="UP000054859">
    <property type="component" value="Unassembled WGS sequence"/>
</dbReference>
<evidence type="ECO:0000313" key="2">
    <source>
        <dbReference type="EMBL" id="VEH84910.1"/>
    </source>
</evidence>
<dbReference type="KEGG" id="ladl:NCTC12735_00530"/>
<proteinExistence type="predicted"/>
<geneLocation type="plasmid" evidence="2 4">
    <name>9</name>
</geneLocation>
<evidence type="ECO:0000313" key="4">
    <source>
        <dbReference type="Proteomes" id="UP000281170"/>
    </source>
</evidence>
<reference evidence="1 3" key="1">
    <citation type="submission" date="2015-11" db="EMBL/GenBank/DDBJ databases">
        <title>Identification of large and diverse effector repertoires of 38 Legionella species.</title>
        <authorList>
            <person name="Burstein D."/>
            <person name="Amaro F."/>
            <person name="Zusman T."/>
            <person name="Lifshitz Z."/>
            <person name="Cohen O."/>
            <person name="Gilbert J.A."/>
            <person name="Pupko T."/>
            <person name="Shuman H.A."/>
            <person name="Segal G."/>
        </authorList>
    </citation>
    <scope>NUCLEOTIDE SEQUENCE [LARGE SCALE GENOMIC DNA]</scope>
    <source>
        <strain evidence="1 3">1762-AUS-E</strain>
    </source>
</reference>
<name>A0A0W0R5K6_9GAMM</name>
<keyword evidence="2" id="KW-0614">Plasmid</keyword>
<evidence type="ECO:0000313" key="1">
    <source>
        <dbReference type="EMBL" id="KTC66314.1"/>
    </source>
</evidence>
<dbReference type="RefSeq" id="WP_058462001.1">
    <property type="nucleotide sequence ID" value="NZ_CAAAHS010000002.1"/>
</dbReference>
<protein>
    <submittedName>
        <fullName evidence="1">Uncharacterized protein</fullName>
    </submittedName>
</protein>
<dbReference type="EMBL" id="LNKA01000001">
    <property type="protein sequence ID" value="KTC66314.1"/>
    <property type="molecule type" value="Genomic_DNA"/>
</dbReference>
<dbReference type="PATRIC" id="fig|45056.6.peg.1007"/>
<dbReference type="STRING" id="45056.Lade_0972"/>
<evidence type="ECO:0000313" key="3">
    <source>
        <dbReference type="Proteomes" id="UP000054859"/>
    </source>
</evidence>
<dbReference type="AlphaFoldDB" id="A0A0W0R5K6"/>
<sequence length="96" mass="10687">MRKLRMFAMVFSTICLGLAGFFQVEVVYAYVPNKSTDVTFTHTIDLYRAPSFSSPRVGVNTGHPIEIDHDLTIHNLQPSLDKNVNAGHGTSVNSEY</sequence>
<keyword evidence="3" id="KW-1185">Reference proteome</keyword>
<dbReference type="EMBL" id="LR134418">
    <property type="protein sequence ID" value="VEH84910.1"/>
    <property type="molecule type" value="Genomic_DNA"/>
</dbReference>